<sequence>MTTSYFFTVCIFVSVAQLTPGAVADCNNTCDCNNCGFNTVCVNGSCQCKANYTGNPYFHCYDVDNLYCSISSDPRVRPFNGPSYNANIMGSTRMASLRTTRSDANQSCELTLFTYTERVEGKLYVKDAQYQIKVPSPSNPTRNSSLVVQITAVKRNNVTTWTIKNNLQGFIPQIITGNFTVTVFNCRIQYYLCPSRLLAINISCCGIFIGFRPFMTKDTKDMPGIFVEVESANKPLFDTWEPTNEPLCLGSEFFDILRVMNVTGISDPTKAGTYLALTNGLPASGGEPENQPQTSADLKFCNAARRLLVLDYEWFALSDAKLINCVSVNEGLDDLFLFIRWILNWRCTNSVLRCNDAKNQILTNCGPNVINQPAVSDFLNRNCSSPQN</sequence>
<organism evidence="2 3">
    <name type="scientific">Lymnaea stagnalis</name>
    <name type="common">Great pond snail</name>
    <name type="synonym">Helix stagnalis</name>
    <dbReference type="NCBI Taxonomy" id="6523"/>
    <lineage>
        <taxon>Eukaryota</taxon>
        <taxon>Metazoa</taxon>
        <taxon>Spiralia</taxon>
        <taxon>Lophotrochozoa</taxon>
        <taxon>Mollusca</taxon>
        <taxon>Gastropoda</taxon>
        <taxon>Heterobranchia</taxon>
        <taxon>Euthyneura</taxon>
        <taxon>Panpulmonata</taxon>
        <taxon>Hygrophila</taxon>
        <taxon>Lymnaeoidea</taxon>
        <taxon>Lymnaeidae</taxon>
        <taxon>Lymnaea</taxon>
    </lineage>
</organism>
<comment type="caution">
    <text evidence="2">The sequence shown here is derived from an EMBL/GenBank/DDBJ whole genome shotgun (WGS) entry which is preliminary data.</text>
</comment>
<feature type="signal peptide" evidence="1">
    <location>
        <begin position="1"/>
        <end position="24"/>
    </location>
</feature>
<evidence type="ECO:0008006" key="4">
    <source>
        <dbReference type="Google" id="ProtNLM"/>
    </source>
</evidence>
<reference evidence="2 3" key="1">
    <citation type="submission" date="2024-04" db="EMBL/GenBank/DDBJ databases">
        <authorList>
            <consortium name="Genoscope - CEA"/>
            <person name="William W."/>
        </authorList>
    </citation>
    <scope>NUCLEOTIDE SEQUENCE [LARGE SCALE GENOMIC DNA]</scope>
</reference>
<evidence type="ECO:0000256" key="1">
    <source>
        <dbReference type="SAM" id="SignalP"/>
    </source>
</evidence>
<protein>
    <recommendedName>
        <fullName evidence="4">VWFD domain-containing protein</fullName>
    </recommendedName>
</protein>
<gene>
    <name evidence="2" type="ORF">GSLYS_00017812001</name>
</gene>
<name>A0AAV2IDJ1_LYMST</name>
<dbReference type="EMBL" id="CAXITT010000613">
    <property type="protein sequence ID" value="CAL1544299.1"/>
    <property type="molecule type" value="Genomic_DNA"/>
</dbReference>
<evidence type="ECO:0000313" key="2">
    <source>
        <dbReference type="EMBL" id="CAL1544299.1"/>
    </source>
</evidence>
<dbReference type="AlphaFoldDB" id="A0AAV2IDJ1"/>
<proteinExistence type="predicted"/>
<feature type="chain" id="PRO_5043348649" description="VWFD domain-containing protein" evidence="1">
    <location>
        <begin position="25"/>
        <end position="388"/>
    </location>
</feature>
<keyword evidence="3" id="KW-1185">Reference proteome</keyword>
<dbReference type="Proteomes" id="UP001497497">
    <property type="component" value="Unassembled WGS sequence"/>
</dbReference>
<keyword evidence="1" id="KW-0732">Signal</keyword>
<evidence type="ECO:0000313" key="3">
    <source>
        <dbReference type="Proteomes" id="UP001497497"/>
    </source>
</evidence>
<accession>A0AAV2IDJ1</accession>